<dbReference type="Pfam" id="PF04928">
    <property type="entry name" value="PAP_central"/>
    <property type="match status" value="1"/>
</dbReference>
<dbReference type="FunFam" id="3.30.460.10:FF:000002">
    <property type="entry name" value="Poly(A) polymerase alpha, putative"/>
    <property type="match status" value="1"/>
</dbReference>
<evidence type="ECO:0000256" key="6">
    <source>
        <dbReference type="ARBA" id="ARBA00022723"/>
    </source>
</evidence>
<comment type="cofactor">
    <cofactor evidence="1">
        <name>Mn(2+)</name>
        <dbReference type="ChEBI" id="CHEBI:29035"/>
    </cofactor>
</comment>
<proteinExistence type="inferred from homology"/>
<dbReference type="EC" id="2.7.7.19" evidence="12"/>
<evidence type="ECO:0000256" key="4">
    <source>
        <dbReference type="ARBA" id="ARBA00022664"/>
    </source>
</evidence>
<evidence type="ECO:0000259" key="15">
    <source>
        <dbReference type="Pfam" id="PF04926"/>
    </source>
</evidence>
<dbReference type="WBParaSite" id="Csp11.Scaffold629.g7869.t1">
    <property type="protein sequence ID" value="Csp11.Scaffold629.g7869.t1"/>
    <property type="gene ID" value="Csp11.Scaffold629.g7869"/>
</dbReference>
<dbReference type="SUPFAM" id="SSF81631">
    <property type="entry name" value="PAP/OAS1 substrate-binding domain"/>
    <property type="match status" value="1"/>
</dbReference>
<evidence type="ECO:0000256" key="8">
    <source>
        <dbReference type="ARBA" id="ARBA00022840"/>
    </source>
</evidence>
<keyword evidence="10 12" id="KW-0539">Nucleus</keyword>
<dbReference type="InterPro" id="IPR048840">
    <property type="entry name" value="PolA_pol_NTPase"/>
</dbReference>
<keyword evidence="8 12" id="KW-0067">ATP-binding</keyword>
<sequence length="518" mass="58739">MAPSVPLPTAATKTLGVSQSICSALPSKNDWILTKSLMKSLEEFHSFENKEETEKRVQVLKSLNLIVMKWIQEITDERLPEGMSGGGKLMTFGSYRLGVHSSGGDIDTVLVAPKHVTRSDFFSTLKDILMENPNVKNMNAVEKAFVPLMTFEYSGIEIDLLFAQMNMTTVPENLDLTDDSLLKNLDQESVRSLNGVRVAERLFNLVPNQNTFCITLRAIKIWAKNHGIYSNAMGFFGGISWAILVARTCQLYPNATPSKMIQKVFFVFSTWKWPSPVILDFLSHERSEMGSLNYLVWGKAHADKFHFMPILTPAFPEQNSTHNVSISTMSVIQEEMKMALETCNQIYKGAATWKDLLEEMNFFSKYKHFVAIKMDLEDNKVFEGFLESRLRQLILILERNGGVKTAQINPKKIQSKWFVGLEFHENVKSLDLTKDIEMFKTSIQNQVVSLKNVKSTDMDVLYTKRSNLIKILPAEDLKRGKFYGSTGVKENAESRKRKCIDSIAEPEAKRKILGSVNK</sequence>
<evidence type="ECO:0000256" key="14">
    <source>
        <dbReference type="PIRSR" id="PIRSR018425-2"/>
    </source>
</evidence>
<dbReference type="Gene3D" id="3.30.460.10">
    <property type="entry name" value="Beta Polymerase, domain 2"/>
    <property type="match status" value="1"/>
</dbReference>
<organism evidence="18 19">
    <name type="scientific">Caenorhabditis tropicalis</name>
    <dbReference type="NCBI Taxonomy" id="1561998"/>
    <lineage>
        <taxon>Eukaryota</taxon>
        <taxon>Metazoa</taxon>
        <taxon>Ecdysozoa</taxon>
        <taxon>Nematoda</taxon>
        <taxon>Chromadorea</taxon>
        <taxon>Rhabditida</taxon>
        <taxon>Rhabditina</taxon>
        <taxon>Rhabditomorpha</taxon>
        <taxon>Rhabditoidea</taxon>
        <taxon>Rhabditidae</taxon>
        <taxon>Peloderinae</taxon>
        <taxon>Caenorhabditis</taxon>
    </lineage>
</organism>
<feature type="binding site" evidence="14">
    <location>
        <position position="107"/>
    </location>
    <ligand>
        <name>Mg(2+)</name>
        <dbReference type="ChEBI" id="CHEBI:18420"/>
        <label>2</label>
        <note>catalytic</note>
    </ligand>
</feature>
<dbReference type="GO" id="GO:0005634">
    <property type="term" value="C:nucleus"/>
    <property type="evidence" value="ECO:0007669"/>
    <property type="project" value="UniProtKB-SubCell"/>
</dbReference>
<evidence type="ECO:0000256" key="13">
    <source>
        <dbReference type="PIRSR" id="PIRSR018425-1"/>
    </source>
</evidence>
<dbReference type="SUPFAM" id="SSF55003">
    <property type="entry name" value="PAP/Archaeal CCA-adding enzyme, C-terminal domain"/>
    <property type="match status" value="1"/>
</dbReference>
<dbReference type="GO" id="GO:0031123">
    <property type="term" value="P:RNA 3'-end processing"/>
    <property type="evidence" value="ECO:0007669"/>
    <property type="project" value="InterPro"/>
</dbReference>
<dbReference type="PIRSF" id="PIRSF018425">
    <property type="entry name" value="PolyA_polymerase"/>
    <property type="match status" value="1"/>
</dbReference>
<dbReference type="AlphaFoldDB" id="A0A1I7UC86"/>
<dbReference type="CDD" id="cd05402">
    <property type="entry name" value="NT_PAP_TUTase"/>
    <property type="match status" value="1"/>
</dbReference>
<keyword evidence="4 12" id="KW-0507">mRNA processing</keyword>
<dbReference type="Pfam" id="PF20750">
    <property type="entry name" value="PAP_NTPase"/>
    <property type="match status" value="1"/>
</dbReference>
<feature type="domain" description="Poly(A) polymerase central" evidence="16">
    <location>
        <begin position="211"/>
        <end position="358"/>
    </location>
</feature>
<feature type="binding site" evidence="14">
    <location>
        <position position="105"/>
    </location>
    <ligand>
        <name>Mg(2+)</name>
        <dbReference type="ChEBI" id="CHEBI:18420"/>
        <label>2</label>
        <note>catalytic</note>
    </ligand>
</feature>
<evidence type="ECO:0000256" key="1">
    <source>
        <dbReference type="ARBA" id="ARBA00001936"/>
    </source>
</evidence>
<feature type="binding site" evidence="14">
    <location>
        <position position="159"/>
    </location>
    <ligand>
        <name>Mg(2+)</name>
        <dbReference type="ChEBI" id="CHEBI:18420"/>
        <label>2</label>
        <note>catalytic</note>
    </ligand>
</feature>
<evidence type="ECO:0000259" key="16">
    <source>
        <dbReference type="Pfam" id="PF04928"/>
    </source>
</evidence>
<dbReference type="InterPro" id="IPR011068">
    <property type="entry name" value="NuclTrfase_I-like_C"/>
</dbReference>
<name>A0A1I7UC86_9PELO</name>
<feature type="binding site" evidence="13">
    <location>
        <position position="159"/>
    </location>
    <ligand>
        <name>ATP</name>
        <dbReference type="ChEBI" id="CHEBI:30616"/>
    </ligand>
</feature>
<evidence type="ECO:0000256" key="3">
    <source>
        <dbReference type="ARBA" id="ARBA00010912"/>
    </source>
</evidence>
<evidence type="ECO:0000259" key="17">
    <source>
        <dbReference type="Pfam" id="PF20750"/>
    </source>
</evidence>
<dbReference type="GO" id="GO:0046872">
    <property type="term" value="F:metal ion binding"/>
    <property type="evidence" value="ECO:0007669"/>
    <property type="project" value="UniProtKB-KW"/>
</dbReference>
<comment type="similarity">
    <text evidence="3 12">Belongs to the poly(A) polymerase family.</text>
</comment>
<dbReference type="PANTHER" id="PTHR10682">
    <property type="entry name" value="POLY A POLYMERASE"/>
    <property type="match status" value="1"/>
</dbReference>
<dbReference type="Gene3D" id="1.10.1410.10">
    <property type="match status" value="1"/>
</dbReference>
<dbReference type="GO" id="GO:0006397">
    <property type="term" value="P:mRNA processing"/>
    <property type="evidence" value="ECO:0007669"/>
    <property type="project" value="UniProtKB-KW"/>
</dbReference>
<evidence type="ECO:0000256" key="9">
    <source>
        <dbReference type="ARBA" id="ARBA00022842"/>
    </source>
</evidence>
<dbReference type="STRING" id="1561998.A0A1I7UC86"/>
<evidence type="ECO:0000256" key="10">
    <source>
        <dbReference type="ARBA" id="ARBA00023242"/>
    </source>
</evidence>
<keyword evidence="9 14" id="KW-0460">Magnesium</keyword>
<feature type="binding site" evidence="13">
    <location>
        <position position="229"/>
    </location>
    <ligand>
        <name>ATP</name>
        <dbReference type="ChEBI" id="CHEBI:30616"/>
    </ligand>
</feature>
<comment type="cofactor">
    <cofactor evidence="14">
        <name>Mg(2+)</name>
        <dbReference type="ChEBI" id="CHEBI:18420"/>
    </cofactor>
    <text evidence="14">Binds 2 magnesium ions. Also active with manganese.</text>
</comment>
<evidence type="ECO:0000256" key="2">
    <source>
        <dbReference type="ARBA" id="ARBA00004123"/>
    </source>
</evidence>
<dbReference type="GO" id="GO:0005524">
    <property type="term" value="F:ATP binding"/>
    <property type="evidence" value="ECO:0007669"/>
    <property type="project" value="UniProtKB-UniRule"/>
</dbReference>
<evidence type="ECO:0000313" key="18">
    <source>
        <dbReference type="Proteomes" id="UP000095282"/>
    </source>
</evidence>
<dbReference type="GO" id="GO:0003723">
    <property type="term" value="F:RNA binding"/>
    <property type="evidence" value="ECO:0007669"/>
    <property type="project" value="UniProtKB-UniRule"/>
</dbReference>
<keyword evidence="18" id="KW-1185">Reference proteome</keyword>
<evidence type="ECO:0000256" key="11">
    <source>
        <dbReference type="ARBA" id="ARBA00048830"/>
    </source>
</evidence>
<dbReference type="Pfam" id="PF04926">
    <property type="entry name" value="PAP_RNA-bind"/>
    <property type="match status" value="1"/>
</dbReference>
<dbReference type="PANTHER" id="PTHR10682:SF10">
    <property type="entry name" value="POLYNUCLEOTIDE ADENYLYLTRANSFERASE"/>
    <property type="match status" value="1"/>
</dbReference>
<dbReference type="SUPFAM" id="SSF81301">
    <property type="entry name" value="Nucleotidyltransferase"/>
    <property type="match status" value="1"/>
</dbReference>
<comment type="subcellular location">
    <subcellularLocation>
        <location evidence="2 12">Nucleus</location>
    </subcellularLocation>
</comment>
<evidence type="ECO:0000256" key="12">
    <source>
        <dbReference type="PIRNR" id="PIRNR018425"/>
    </source>
</evidence>
<feature type="binding site" evidence="13">
    <location>
        <begin position="105"/>
        <end position="107"/>
    </location>
    <ligand>
        <name>ATP</name>
        <dbReference type="ChEBI" id="CHEBI:30616"/>
    </ligand>
</feature>
<dbReference type="InterPro" id="IPR014492">
    <property type="entry name" value="PolyA_polymerase"/>
</dbReference>
<evidence type="ECO:0000256" key="5">
    <source>
        <dbReference type="ARBA" id="ARBA00022679"/>
    </source>
</evidence>
<dbReference type="InterPro" id="IPR043519">
    <property type="entry name" value="NT_sf"/>
</dbReference>
<feature type="binding site" evidence="13">
    <location>
        <position position="220"/>
    </location>
    <ligand>
        <name>ATP</name>
        <dbReference type="ChEBI" id="CHEBI:30616"/>
    </ligand>
</feature>
<dbReference type="FunFam" id="1.10.1410.10:FF:000001">
    <property type="entry name" value="Putative poly(A) polymerase gamma"/>
    <property type="match status" value="1"/>
</dbReference>
<feature type="binding site" evidence="14">
    <location>
        <position position="105"/>
    </location>
    <ligand>
        <name>Mg(2+)</name>
        <dbReference type="ChEBI" id="CHEBI:18420"/>
        <label>1</label>
        <note>catalytic</note>
    </ligand>
</feature>
<feature type="binding site" evidence="14">
    <location>
        <position position="107"/>
    </location>
    <ligand>
        <name>Mg(2+)</name>
        <dbReference type="ChEBI" id="CHEBI:18420"/>
        <label>1</label>
        <note>catalytic</note>
    </ligand>
</feature>
<dbReference type="InterPro" id="IPR007010">
    <property type="entry name" value="PolA_pol_RNA-bd_dom"/>
</dbReference>
<feature type="domain" description="Poly(A) polymerase nucleotidyltransferase" evidence="17">
    <location>
        <begin position="16"/>
        <end position="206"/>
    </location>
</feature>
<dbReference type="InterPro" id="IPR007012">
    <property type="entry name" value="PolA_pol_cen_dom"/>
</dbReference>
<keyword evidence="5 12" id="KW-0808">Transferase</keyword>
<dbReference type="GO" id="GO:1990817">
    <property type="term" value="F:poly(A) RNA polymerase activity"/>
    <property type="evidence" value="ECO:0007669"/>
    <property type="project" value="UniProtKB-UniRule"/>
</dbReference>
<accession>A0A1I7UC86</accession>
<comment type="function">
    <text evidence="12">Polymerase that creates the 3'-poly(A) tail of mRNA's.</text>
</comment>
<evidence type="ECO:0000256" key="7">
    <source>
        <dbReference type="ARBA" id="ARBA00022741"/>
    </source>
</evidence>
<comment type="catalytic activity">
    <reaction evidence="11 12">
        <text>RNA(n) + ATP = RNA(n)-3'-adenine ribonucleotide + diphosphate</text>
        <dbReference type="Rhea" id="RHEA:11332"/>
        <dbReference type="Rhea" id="RHEA-COMP:14527"/>
        <dbReference type="Rhea" id="RHEA-COMP:17347"/>
        <dbReference type="ChEBI" id="CHEBI:30616"/>
        <dbReference type="ChEBI" id="CHEBI:33019"/>
        <dbReference type="ChEBI" id="CHEBI:140395"/>
        <dbReference type="ChEBI" id="CHEBI:173115"/>
        <dbReference type="EC" id="2.7.7.19"/>
    </reaction>
</comment>
<dbReference type="Proteomes" id="UP000095282">
    <property type="component" value="Unplaced"/>
</dbReference>
<reference evidence="19" key="1">
    <citation type="submission" date="2016-11" db="UniProtKB">
        <authorList>
            <consortium name="WormBaseParasite"/>
        </authorList>
    </citation>
    <scope>IDENTIFICATION</scope>
</reference>
<keyword evidence="7 12" id="KW-0547">Nucleotide-binding</keyword>
<feature type="binding site" evidence="13">
    <location>
        <begin position="92"/>
        <end position="94"/>
    </location>
    <ligand>
        <name>ATP</name>
        <dbReference type="ChEBI" id="CHEBI:30616"/>
    </ligand>
</feature>
<dbReference type="Gene3D" id="3.30.70.590">
    <property type="entry name" value="Poly(A) polymerase predicted RNA binding domain"/>
    <property type="match status" value="1"/>
</dbReference>
<protein>
    <recommendedName>
        <fullName evidence="12">Poly(A) polymerase</fullName>
        <ecNumber evidence="12">2.7.7.19</ecNumber>
    </recommendedName>
</protein>
<evidence type="ECO:0000313" key="19">
    <source>
        <dbReference type="WBParaSite" id="Csp11.Scaffold629.g7869.t1"/>
    </source>
</evidence>
<keyword evidence="6 14" id="KW-0479">Metal-binding</keyword>
<feature type="domain" description="Poly(A) polymerase RNA-binding" evidence="15">
    <location>
        <begin position="361"/>
        <end position="414"/>
    </location>
</feature>